<evidence type="ECO:0000259" key="8">
    <source>
        <dbReference type="Pfam" id="PF00931"/>
    </source>
</evidence>
<organism evidence="12 13">
    <name type="scientific">Olea europaea subsp. europaea</name>
    <dbReference type="NCBI Taxonomy" id="158383"/>
    <lineage>
        <taxon>Eukaryota</taxon>
        <taxon>Viridiplantae</taxon>
        <taxon>Streptophyta</taxon>
        <taxon>Embryophyta</taxon>
        <taxon>Tracheophyta</taxon>
        <taxon>Spermatophyta</taxon>
        <taxon>Magnoliopsida</taxon>
        <taxon>eudicotyledons</taxon>
        <taxon>Gunneridae</taxon>
        <taxon>Pentapetalae</taxon>
        <taxon>asterids</taxon>
        <taxon>lamiids</taxon>
        <taxon>Lamiales</taxon>
        <taxon>Oleaceae</taxon>
        <taxon>Oleeae</taxon>
        <taxon>Olea</taxon>
    </lineage>
</organism>
<evidence type="ECO:0000256" key="2">
    <source>
        <dbReference type="ARBA" id="ARBA00022614"/>
    </source>
</evidence>
<dbReference type="Proteomes" id="UP000594638">
    <property type="component" value="Unassembled WGS sequence"/>
</dbReference>
<dbReference type="Gene3D" id="3.40.50.300">
    <property type="entry name" value="P-loop containing nucleotide triphosphate hydrolases"/>
    <property type="match status" value="1"/>
</dbReference>
<dbReference type="Gene3D" id="3.80.10.10">
    <property type="entry name" value="Ribonuclease Inhibitor"/>
    <property type="match status" value="1"/>
</dbReference>
<dbReference type="Gene3D" id="1.10.10.10">
    <property type="entry name" value="Winged helix-like DNA-binding domain superfamily/Winged helix DNA-binding domain"/>
    <property type="match status" value="1"/>
</dbReference>
<dbReference type="Pfam" id="PF00931">
    <property type="entry name" value="NB-ARC"/>
    <property type="match status" value="1"/>
</dbReference>
<dbReference type="GO" id="GO:0051607">
    <property type="term" value="P:defense response to virus"/>
    <property type="evidence" value="ECO:0007669"/>
    <property type="project" value="UniProtKB-ARBA"/>
</dbReference>
<evidence type="ECO:0000256" key="1">
    <source>
        <dbReference type="ARBA" id="ARBA00008894"/>
    </source>
</evidence>
<dbReference type="EMBL" id="CACTIH010009077">
    <property type="protein sequence ID" value="CAA3022791.1"/>
    <property type="molecule type" value="Genomic_DNA"/>
</dbReference>
<dbReference type="GO" id="GO:0098542">
    <property type="term" value="P:defense response to other organism"/>
    <property type="evidence" value="ECO:0007669"/>
    <property type="project" value="TreeGrafter"/>
</dbReference>
<dbReference type="GO" id="GO:0005524">
    <property type="term" value="F:ATP binding"/>
    <property type="evidence" value="ECO:0007669"/>
    <property type="project" value="UniProtKB-KW"/>
</dbReference>
<dbReference type="Gene3D" id="1.10.8.430">
    <property type="entry name" value="Helical domain of apoptotic protease-activating factors"/>
    <property type="match status" value="1"/>
</dbReference>
<dbReference type="Gramene" id="OE9A092596T1">
    <property type="protein sequence ID" value="OE9A092596C1"/>
    <property type="gene ID" value="OE9A092596"/>
</dbReference>
<dbReference type="InterPro" id="IPR002182">
    <property type="entry name" value="NB-ARC"/>
</dbReference>
<protein>
    <submittedName>
        <fullName evidence="12">Late blight resistance homolog R1B-17</fullName>
    </submittedName>
</protein>
<dbReference type="PRINTS" id="PR00364">
    <property type="entry name" value="DISEASERSIST"/>
</dbReference>
<accession>A0A8S0UX95</accession>
<keyword evidence="4" id="KW-0547">Nucleotide-binding</keyword>
<dbReference type="InterPro" id="IPR032675">
    <property type="entry name" value="LRR_dom_sf"/>
</dbReference>
<reference evidence="12 13" key="1">
    <citation type="submission" date="2019-12" db="EMBL/GenBank/DDBJ databases">
        <authorList>
            <person name="Alioto T."/>
            <person name="Alioto T."/>
            <person name="Gomez Garrido J."/>
        </authorList>
    </citation>
    <scope>NUCLEOTIDE SEQUENCE [LARGE SCALE GENOMIC DNA]</scope>
</reference>
<evidence type="ECO:0000256" key="6">
    <source>
        <dbReference type="ARBA" id="ARBA00022840"/>
    </source>
</evidence>
<feature type="domain" description="Disease resistance N-terminal" evidence="9">
    <location>
        <begin position="5"/>
        <end position="87"/>
    </location>
</feature>
<dbReference type="InterPro" id="IPR038005">
    <property type="entry name" value="RX-like_CC"/>
</dbReference>
<dbReference type="InterPro" id="IPR036388">
    <property type="entry name" value="WH-like_DNA-bd_sf"/>
</dbReference>
<keyword evidence="13" id="KW-1185">Reference proteome</keyword>
<feature type="region of interest" description="Disordered" evidence="7">
    <location>
        <begin position="897"/>
        <end position="919"/>
    </location>
</feature>
<evidence type="ECO:0000259" key="10">
    <source>
        <dbReference type="Pfam" id="PF23559"/>
    </source>
</evidence>
<evidence type="ECO:0000313" key="12">
    <source>
        <dbReference type="EMBL" id="CAA3022791.1"/>
    </source>
</evidence>
<comment type="similarity">
    <text evidence="1">Belongs to the disease resistance NB-LRR family.</text>
</comment>
<dbReference type="InterPro" id="IPR041118">
    <property type="entry name" value="Rx_N"/>
</dbReference>
<evidence type="ECO:0000259" key="11">
    <source>
        <dbReference type="Pfam" id="PF23598"/>
    </source>
</evidence>
<dbReference type="Pfam" id="PF23559">
    <property type="entry name" value="WHD_DRP"/>
    <property type="match status" value="1"/>
</dbReference>
<keyword evidence="5" id="KW-0611">Plant defense</keyword>
<dbReference type="CDD" id="cd14798">
    <property type="entry name" value="RX-CC_like"/>
    <property type="match status" value="1"/>
</dbReference>
<dbReference type="InterPro" id="IPR044974">
    <property type="entry name" value="Disease_R_plants"/>
</dbReference>
<dbReference type="PANTHER" id="PTHR23155:SF1193">
    <property type="entry name" value="DISEASE RESISTANCE PROTEIN RPP13-RELATED"/>
    <property type="match status" value="1"/>
</dbReference>
<dbReference type="FunFam" id="1.10.10.10:FF:000322">
    <property type="entry name" value="Probable disease resistance protein At1g63360"/>
    <property type="match status" value="1"/>
</dbReference>
<keyword evidence="6" id="KW-0067">ATP-binding</keyword>
<keyword evidence="2" id="KW-0433">Leucine-rich repeat</keyword>
<keyword evidence="3" id="KW-0677">Repeat</keyword>
<dbReference type="FunFam" id="3.40.50.300:FF:001091">
    <property type="entry name" value="Probable disease resistance protein At1g61300"/>
    <property type="match status" value="1"/>
</dbReference>
<dbReference type="SUPFAM" id="SSF52540">
    <property type="entry name" value="P-loop containing nucleoside triphosphate hydrolases"/>
    <property type="match status" value="1"/>
</dbReference>
<evidence type="ECO:0000256" key="4">
    <source>
        <dbReference type="ARBA" id="ARBA00022741"/>
    </source>
</evidence>
<feature type="domain" description="NB-ARC" evidence="8">
    <location>
        <begin position="160"/>
        <end position="332"/>
    </location>
</feature>
<dbReference type="AlphaFoldDB" id="A0A8S0UX95"/>
<sequence>MADAAVTFLLEKLYQLLRYNADLISNVKGDVESLYSELEYLTAFLKDSTETRNSNELMKMMVKKTREVVYEAEDAVELFVSVTSEQRARNNLLRAINILDYGANLRKVALDVKSIMKDVRDMYEKERAVFPALQHGEGSERSTIERKAPVVEEENVVGFQDEAEEIIKLLTTGSEDLEVISIIGMAGLGKTTLAKKVYCDSTIEYEFYSRAWVYVSQECNIKEVFLNILCKLSDSDVNDNMYKMSVENLANKLRGILEKEKYLIVMDDVWNDDVWRDLKMAFPNNKNRSRILLTSRILSVGQHANPNRDPHCLRFLTEEESWTLLQKKALGSKQCPEELIEHGQIIAKQCLGLPLAIVVIGGILLERGTEIHWWEKVKGRVNAYLALDRERRMDKFIALSFNNLPHHLRACFLYFGMFPEDFQIPMSKLVRLWIAEGLIEKEEHNLNLEDIAEEYLEDLVNRNLVMVGKRRSDGKVKICHVHDMIHDFCKEEAAKQNFFHETKHFNQCSNSSAPILPVKKYRRLGIHSHVLDILPSEQFGFYVRSLLCFSPEDITLPLNLISSILKHFMLLRVLDGKPITFKKFPTDLTLLIHLRYLVLSITIAILPETISKLKNLQTLIVVTSTHTLEIKADIWKMIQLRHLEVNASTSLLKTGKSKGDLSKLLAGPFTSKKRNSEEDSLKSGNLVILSTISPESCSEDVFAAAPNLKKLGIRGQLSKLLEGKGGTILFDSLGKKLVNLENLKLLNDVYPRPSCESKLVSLPQAYKFPPKLKKLTLSDTLLDWEHMSTLGKLENLEILKLKENAFAGKLWQPEEGGFRALRVLHIGKTDLVSWSASAVHFPRLRRLYLKHCTELYEVPSGLGDISSLQIMDLHCTNKSAAASARKIELLKKNFEDQQSTKGSGFKLNIYPPEPPAEDQ</sequence>
<dbReference type="PANTHER" id="PTHR23155">
    <property type="entry name" value="DISEASE RESISTANCE PROTEIN RP"/>
    <property type="match status" value="1"/>
</dbReference>
<evidence type="ECO:0000313" key="13">
    <source>
        <dbReference type="Proteomes" id="UP000594638"/>
    </source>
</evidence>
<dbReference type="InterPro" id="IPR042197">
    <property type="entry name" value="Apaf_helical"/>
</dbReference>
<dbReference type="Pfam" id="PF18052">
    <property type="entry name" value="Rx_N"/>
    <property type="match status" value="1"/>
</dbReference>
<evidence type="ECO:0000256" key="7">
    <source>
        <dbReference type="SAM" id="MobiDB-lite"/>
    </source>
</evidence>
<dbReference type="SUPFAM" id="SSF52058">
    <property type="entry name" value="L domain-like"/>
    <property type="match status" value="1"/>
</dbReference>
<feature type="domain" description="Disease resistance protein winged helix" evidence="10">
    <location>
        <begin position="417"/>
        <end position="488"/>
    </location>
</feature>
<evidence type="ECO:0000256" key="3">
    <source>
        <dbReference type="ARBA" id="ARBA00022737"/>
    </source>
</evidence>
<dbReference type="Pfam" id="PF23598">
    <property type="entry name" value="LRR_14"/>
    <property type="match status" value="1"/>
</dbReference>
<dbReference type="InterPro" id="IPR027417">
    <property type="entry name" value="P-loop_NTPase"/>
</dbReference>
<evidence type="ECO:0000256" key="5">
    <source>
        <dbReference type="ARBA" id="ARBA00022821"/>
    </source>
</evidence>
<comment type="caution">
    <text evidence="12">The sequence shown here is derived from an EMBL/GenBank/DDBJ whole genome shotgun (WGS) entry which is preliminary data.</text>
</comment>
<proteinExistence type="inferred from homology"/>
<name>A0A8S0UX95_OLEEU</name>
<evidence type="ECO:0000259" key="9">
    <source>
        <dbReference type="Pfam" id="PF18052"/>
    </source>
</evidence>
<dbReference type="InterPro" id="IPR058922">
    <property type="entry name" value="WHD_DRP"/>
</dbReference>
<dbReference type="Gene3D" id="1.20.5.4130">
    <property type="match status" value="1"/>
</dbReference>
<dbReference type="InterPro" id="IPR055414">
    <property type="entry name" value="LRR_R13L4/SHOC2-like"/>
</dbReference>
<feature type="domain" description="Disease resistance R13L4/SHOC-2-like LRR" evidence="11">
    <location>
        <begin position="543"/>
        <end position="881"/>
    </location>
</feature>
<gene>
    <name evidence="12" type="ORF">OLEA9_A092596</name>
</gene>
<dbReference type="OrthoDB" id="646178at2759"/>
<dbReference type="GO" id="GO:0043531">
    <property type="term" value="F:ADP binding"/>
    <property type="evidence" value="ECO:0007669"/>
    <property type="project" value="InterPro"/>
</dbReference>